<dbReference type="Pfam" id="PF19694">
    <property type="entry name" value="DUF6194"/>
    <property type="match status" value="1"/>
</dbReference>
<protein>
    <submittedName>
        <fullName evidence="2">DUF6194 family protein</fullName>
    </submittedName>
</protein>
<reference evidence="2 3" key="1">
    <citation type="submission" date="2024-03" db="EMBL/GenBank/DDBJ databases">
        <title>Sequence of Lycoming College Course Isolates.</title>
        <authorList>
            <person name="Plotts O."/>
            <person name="Newman J."/>
        </authorList>
    </citation>
    <scope>NUCLEOTIDE SEQUENCE [LARGE SCALE GENOMIC DNA]</scope>
    <source>
        <strain evidence="2 3">CJB-3</strain>
    </source>
</reference>
<keyword evidence="3" id="KW-1185">Reference proteome</keyword>
<evidence type="ECO:0000313" key="3">
    <source>
        <dbReference type="Proteomes" id="UP001378956"/>
    </source>
</evidence>
<sequence length="141" mass="16004">MTIEEITAYILSNFKNVNITEANGDLFFMYDQEKMMPFATIVTSDNDFDSVSQLNREGFFRLNIGIDKASFINTFEGIALKKGIGAYVDSGIDFTAENIVMPHPFYGAMYWLCIVKPRKKSLPVLKNHLDVAYSLAVKRLK</sequence>
<proteinExistence type="predicted"/>
<accession>A0ABU8NJB4</accession>
<name>A0ABU8NJB4_9SPHI</name>
<evidence type="ECO:0000259" key="1">
    <source>
        <dbReference type="Pfam" id="PF19694"/>
    </source>
</evidence>
<comment type="caution">
    <text evidence="2">The sequence shown here is derived from an EMBL/GenBank/DDBJ whole genome shotgun (WGS) entry which is preliminary data.</text>
</comment>
<dbReference type="Proteomes" id="UP001378956">
    <property type="component" value="Unassembled WGS sequence"/>
</dbReference>
<dbReference type="EMBL" id="JBBEUB010000002">
    <property type="protein sequence ID" value="MEJ2902287.1"/>
    <property type="molecule type" value="Genomic_DNA"/>
</dbReference>
<feature type="domain" description="DUF6194" evidence="1">
    <location>
        <begin position="1"/>
        <end position="140"/>
    </location>
</feature>
<dbReference type="InterPro" id="IPR045676">
    <property type="entry name" value="DUF6194"/>
</dbReference>
<organism evidence="2 3">
    <name type="scientific">Pedobacter panaciterrae</name>
    <dbReference type="NCBI Taxonomy" id="363849"/>
    <lineage>
        <taxon>Bacteria</taxon>
        <taxon>Pseudomonadati</taxon>
        <taxon>Bacteroidota</taxon>
        <taxon>Sphingobacteriia</taxon>
        <taxon>Sphingobacteriales</taxon>
        <taxon>Sphingobacteriaceae</taxon>
        <taxon>Pedobacter</taxon>
    </lineage>
</organism>
<evidence type="ECO:0000313" key="2">
    <source>
        <dbReference type="EMBL" id="MEJ2902287.1"/>
    </source>
</evidence>
<dbReference type="RefSeq" id="WP_216854463.1">
    <property type="nucleotide sequence ID" value="NZ_JABMKW010000020.1"/>
</dbReference>
<gene>
    <name evidence="2" type="ORF">WAE58_07615</name>
</gene>